<dbReference type="Gene3D" id="3.40.50.2000">
    <property type="entry name" value="Glycogen Phosphorylase B"/>
    <property type="match status" value="1"/>
</dbReference>
<sequence length="112" mass="12831">LERVCGSEYADIIGVSFRIRRQGFGRAERAEMEKMLELIERYKLNGQSRWISSQMNRVRNGELVCECDTKGAFMQPALYEAFEWTVVANILQVQAVEAISQSVHGKALWLAF</sequence>
<evidence type="ECO:0000256" key="2">
    <source>
        <dbReference type="ARBA" id="ARBA00012540"/>
    </source>
</evidence>
<evidence type="ECO:0000256" key="5">
    <source>
        <dbReference type="ARBA" id="ARBA00049030"/>
    </source>
</evidence>
<evidence type="ECO:0000313" key="7">
    <source>
        <dbReference type="Proteomes" id="UP000187406"/>
    </source>
</evidence>
<evidence type="ECO:0000256" key="3">
    <source>
        <dbReference type="ARBA" id="ARBA00022676"/>
    </source>
</evidence>
<comment type="catalytic activity">
    <reaction evidence="5">
        <text>an NDP-alpha-D-glucose + D-fructose = a ribonucleoside 5'-diphosphate + sucrose + H(+)</text>
        <dbReference type="Rhea" id="RHEA:16241"/>
        <dbReference type="ChEBI" id="CHEBI:15378"/>
        <dbReference type="ChEBI" id="CHEBI:17992"/>
        <dbReference type="ChEBI" id="CHEBI:37721"/>
        <dbReference type="ChEBI" id="CHEBI:57930"/>
        <dbReference type="ChEBI" id="CHEBI:76533"/>
        <dbReference type="EC" id="2.4.1.13"/>
    </reaction>
</comment>
<keyword evidence="3" id="KW-0328">Glycosyltransferase</keyword>
<dbReference type="Proteomes" id="UP000187406">
    <property type="component" value="Unassembled WGS sequence"/>
</dbReference>
<dbReference type="InterPro" id="IPR012820">
    <property type="entry name" value="Sucrose_synthase_pln/cyn"/>
</dbReference>
<evidence type="ECO:0000313" key="6">
    <source>
        <dbReference type="EMBL" id="GAV74267.1"/>
    </source>
</evidence>
<feature type="non-terminal residue" evidence="6">
    <location>
        <position position="1"/>
    </location>
</feature>
<reference evidence="7" key="1">
    <citation type="submission" date="2016-04" db="EMBL/GenBank/DDBJ databases">
        <title>Cephalotus genome sequencing.</title>
        <authorList>
            <person name="Fukushima K."/>
            <person name="Hasebe M."/>
            <person name="Fang X."/>
        </authorList>
    </citation>
    <scope>NUCLEOTIDE SEQUENCE [LARGE SCALE GENOMIC DNA]</scope>
    <source>
        <strain evidence="7">cv. St1</strain>
    </source>
</reference>
<dbReference type="EMBL" id="BDDD01001212">
    <property type="protein sequence ID" value="GAV74267.1"/>
    <property type="molecule type" value="Genomic_DNA"/>
</dbReference>
<keyword evidence="4" id="KW-0808">Transferase</keyword>
<protein>
    <recommendedName>
        <fullName evidence="2">sucrose synthase</fullName>
        <ecNumber evidence="2">2.4.1.13</ecNumber>
    </recommendedName>
</protein>
<dbReference type="GO" id="GO:0016157">
    <property type="term" value="F:sucrose synthase activity"/>
    <property type="evidence" value="ECO:0007669"/>
    <property type="project" value="UniProtKB-EC"/>
</dbReference>
<dbReference type="GO" id="GO:0005985">
    <property type="term" value="P:sucrose metabolic process"/>
    <property type="evidence" value="ECO:0007669"/>
    <property type="project" value="InterPro"/>
</dbReference>
<organism evidence="6 7">
    <name type="scientific">Cephalotus follicularis</name>
    <name type="common">Albany pitcher plant</name>
    <dbReference type="NCBI Taxonomy" id="3775"/>
    <lineage>
        <taxon>Eukaryota</taxon>
        <taxon>Viridiplantae</taxon>
        <taxon>Streptophyta</taxon>
        <taxon>Embryophyta</taxon>
        <taxon>Tracheophyta</taxon>
        <taxon>Spermatophyta</taxon>
        <taxon>Magnoliopsida</taxon>
        <taxon>eudicotyledons</taxon>
        <taxon>Gunneridae</taxon>
        <taxon>Pentapetalae</taxon>
        <taxon>rosids</taxon>
        <taxon>fabids</taxon>
        <taxon>Oxalidales</taxon>
        <taxon>Cephalotaceae</taxon>
        <taxon>Cephalotus</taxon>
    </lineage>
</organism>
<evidence type="ECO:0000256" key="1">
    <source>
        <dbReference type="ARBA" id="ARBA00005894"/>
    </source>
</evidence>
<evidence type="ECO:0000256" key="4">
    <source>
        <dbReference type="ARBA" id="ARBA00022679"/>
    </source>
</evidence>
<comment type="caution">
    <text evidence="6">The sequence shown here is derived from an EMBL/GenBank/DDBJ whole genome shotgun (WGS) entry which is preliminary data.</text>
</comment>
<dbReference type="OrthoDB" id="849986at2759"/>
<dbReference type="AlphaFoldDB" id="A0A1Q3C1X9"/>
<dbReference type="InParanoid" id="A0A1Q3C1X9"/>
<gene>
    <name evidence="6" type="ORF">CFOL_v3_17747</name>
</gene>
<comment type="similarity">
    <text evidence="1">Belongs to the glycosyltransferase 1 family. Plant sucrose synthase subfamily.</text>
</comment>
<proteinExistence type="inferred from homology"/>
<dbReference type="PANTHER" id="PTHR45839">
    <property type="match status" value="1"/>
</dbReference>
<name>A0A1Q3C1X9_CEPFO</name>
<keyword evidence="7" id="KW-1185">Reference proteome</keyword>
<accession>A0A1Q3C1X9</accession>
<dbReference type="EC" id="2.4.1.13" evidence="2"/>
<dbReference type="STRING" id="3775.A0A1Q3C1X9"/>
<dbReference type="PANTHER" id="PTHR45839:SF7">
    <property type="entry name" value="SUCROSE SYNTHASE 1"/>
    <property type="match status" value="1"/>
</dbReference>